<organism evidence="2 3">
    <name type="scientific">Effrenium voratum</name>
    <dbReference type="NCBI Taxonomy" id="2562239"/>
    <lineage>
        <taxon>Eukaryota</taxon>
        <taxon>Sar</taxon>
        <taxon>Alveolata</taxon>
        <taxon>Dinophyceae</taxon>
        <taxon>Suessiales</taxon>
        <taxon>Symbiodiniaceae</taxon>
        <taxon>Effrenium</taxon>
    </lineage>
</organism>
<dbReference type="AlphaFoldDB" id="A0AA36J5D6"/>
<proteinExistence type="predicted"/>
<gene>
    <name evidence="2" type="ORF">EVOR1521_LOCUS22461</name>
</gene>
<keyword evidence="3" id="KW-1185">Reference proteome</keyword>
<evidence type="ECO:0000313" key="3">
    <source>
        <dbReference type="Proteomes" id="UP001178507"/>
    </source>
</evidence>
<comment type="caution">
    <text evidence="2">The sequence shown here is derived from an EMBL/GenBank/DDBJ whole genome shotgun (WGS) entry which is preliminary data.</text>
</comment>
<protein>
    <submittedName>
        <fullName evidence="2">Uncharacterized protein</fullName>
    </submittedName>
</protein>
<feature type="transmembrane region" description="Helical" evidence="1">
    <location>
        <begin position="59"/>
        <end position="82"/>
    </location>
</feature>
<dbReference type="Proteomes" id="UP001178507">
    <property type="component" value="Unassembled WGS sequence"/>
</dbReference>
<keyword evidence="1" id="KW-0472">Membrane</keyword>
<evidence type="ECO:0000313" key="2">
    <source>
        <dbReference type="EMBL" id="CAJ1398791.1"/>
    </source>
</evidence>
<sequence length="253" mass="27394">MTMFRCSGVADARGPGRGLGGWAGSFRAMAYGGYGGYGYVPVNPGKTQKAVSESHKQSMCVLAIGLILIFMMLAIGFSYTWYSNEVPRQCPSGLSTVFWLSGISNFALAVLLAIGLYLMQGMMLSVSHQTLAQSMEDHAQVYSISGGQHSASAAAHRSEFQESALHYGGGMTAVLVLQCLVMVFQFGLGIYGIFEVVRIQREGSTYLCGNAIPVFWTLCSLHVIQHCCNVGKFHKGFQHHPRGPDTEEGLESE</sequence>
<name>A0AA36J5D6_9DINO</name>
<dbReference type="EMBL" id="CAUJNA010003309">
    <property type="protein sequence ID" value="CAJ1398791.1"/>
    <property type="molecule type" value="Genomic_DNA"/>
</dbReference>
<feature type="transmembrane region" description="Helical" evidence="1">
    <location>
        <begin position="97"/>
        <end position="119"/>
    </location>
</feature>
<feature type="transmembrane region" description="Helical" evidence="1">
    <location>
        <begin position="173"/>
        <end position="194"/>
    </location>
</feature>
<reference evidence="2" key="1">
    <citation type="submission" date="2023-08" db="EMBL/GenBank/DDBJ databases">
        <authorList>
            <person name="Chen Y."/>
            <person name="Shah S."/>
            <person name="Dougan E. K."/>
            <person name="Thang M."/>
            <person name="Chan C."/>
        </authorList>
    </citation>
    <scope>NUCLEOTIDE SEQUENCE</scope>
</reference>
<accession>A0AA36J5D6</accession>
<keyword evidence="1" id="KW-1133">Transmembrane helix</keyword>
<keyword evidence="1" id="KW-0812">Transmembrane</keyword>
<evidence type="ECO:0000256" key="1">
    <source>
        <dbReference type="SAM" id="Phobius"/>
    </source>
</evidence>